<evidence type="ECO:0000256" key="3">
    <source>
        <dbReference type="ARBA" id="ARBA00024018"/>
    </source>
</evidence>
<comment type="caution">
    <text evidence="5">The sequence shown here is derived from an EMBL/GenBank/DDBJ whole genome shotgun (WGS) entry which is preliminary data.</text>
</comment>
<proteinExistence type="inferred from homology"/>
<keyword evidence="1" id="KW-0560">Oxidoreductase</keyword>
<sequence length="672" mass="74636">MEVVGEEDVVIVGAGIAGLTTSLGLHRLGIRSLVLESSESLRVTGFAFSTWTNAWKALDAIGIGDSLRQHNQQLHGGVHEVRCVKRKALLETLERGLPNGTIRYSSKVVSVEDSGFLKLVHLADGTTFKAKVLIGCDGVNSLVARWLGFKKPAFAGRSSIRGYAYFEESHGFEPKFLQFFGKGVRYGTLPCDNHAVYWFFTYTPSPQDGQMEEDPVKMKQFVLRRLGEVPDQVKAVIEITELGDIIGSPLRFRHPWDLLSGHISKGNVCVAGDALHPMTPDIGQGGCSALEDGVVLARFLGRALMKKPSGEKEDNIVENENKMIKLGLEEFAKERRWRGFELISTAYLVGIVQQSDGKEVELRDLQQPWDFIGFAFMTWTNAWKALDALGIDDSLRQQHQQLQGEGHEVRCVKRKLLLETLEKELPSGTIRFSSKVVSIESSGHQKLVHLAYETTLRTKVIIGCDGVNSVVAKWLGFKKPAFSGRSAFRGYADFKGSHGFGPKFLQSLGQGVKYGCLPCDDHTVYWFFTYTPSPQDKEMEEDPVKMKQYVLSKLGEASTDQAKAVIETTELNGIVCSPLRCLAEALKKKPSGETKEKIEETESKMIKMGLKKYAKERKWRGFGLISTAYKVGFMQQSDGKVINFFGDKLLGGVLAGLLLKRAAFDCRKLTNS</sequence>
<feature type="domain" description="FAD-binding" evidence="4">
    <location>
        <begin position="417"/>
        <end position="579"/>
    </location>
</feature>
<dbReference type="Proteomes" id="UP001188597">
    <property type="component" value="Unassembled WGS sequence"/>
</dbReference>
<reference evidence="5" key="1">
    <citation type="submission" date="2022-12" db="EMBL/GenBank/DDBJ databases">
        <title>Draft genome assemblies for two species of Escallonia (Escalloniales).</title>
        <authorList>
            <person name="Chanderbali A."/>
            <person name="Dervinis C."/>
            <person name="Anghel I."/>
            <person name="Soltis D."/>
            <person name="Soltis P."/>
            <person name="Zapata F."/>
        </authorList>
    </citation>
    <scope>NUCLEOTIDE SEQUENCE</scope>
    <source>
        <strain evidence="5">UCBG64.0493</strain>
        <tissue evidence="5">Leaf</tissue>
    </source>
</reference>
<accession>A0AA88VN54</accession>
<organism evidence="5 6">
    <name type="scientific">Escallonia herrerae</name>
    <dbReference type="NCBI Taxonomy" id="1293975"/>
    <lineage>
        <taxon>Eukaryota</taxon>
        <taxon>Viridiplantae</taxon>
        <taxon>Streptophyta</taxon>
        <taxon>Embryophyta</taxon>
        <taxon>Tracheophyta</taxon>
        <taxon>Spermatophyta</taxon>
        <taxon>Magnoliopsida</taxon>
        <taxon>eudicotyledons</taxon>
        <taxon>Gunneridae</taxon>
        <taxon>Pentapetalae</taxon>
        <taxon>asterids</taxon>
        <taxon>campanulids</taxon>
        <taxon>Escalloniales</taxon>
        <taxon>Escalloniaceae</taxon>
        <taxon>Escallonia</taxon>
    </lineage>
</organism>
<keyword evidence="2" id="KW-0503">Monooxygenase</keyword>
<gene>
    <name evidence="5" type="ORF">RJ639_011197</name>
</gene>
<dbReference type="EMBL" id="JAVXUP010001519">
    <property type="protein sequence ID" value="KAK3010689.1"/>
    <property type="molecule type" value="Genomic_DNA"/>
</dbReference>
<evidence type="ECO:0000256" key="2">
    <source>
        <dbReference type="ARBA" id="ARBA00023033"/>
    </source>
</evidence>
<dbReference type="GO" id="GO:0004497">
    <property type="term" value="F:monooxygenase activity"/>
    <property type="evidence" value="ECO:0007669"/>
    <property type="project" value="UniProtKB-KW"/>
</dbReference>
<dbReference type="Gene3D" id="3.50.50.60">
    <property type="entry name" value="FAD/NAD(P)-binding domain"/>
    <property type="match status" value="2"/>
</dbReference>
<dbReference type="PANTHER" id="PTHR45934">
    <property type="entry name" value="FAD/NAD(P)-BINDING OXIDOREDUCTASE FAMILY PROTEIN"/>
    <property type="match status" value="1"/>
</dbReference>
<dbReference type="AlphaFoldDB" id="A0AA88VN54"/>
<evidence type="ECO:0000313" key="6">
    <source>
        <dbReference type="Proteomes" id="UP001188597"/>
    </source>
</evidence>
<dbReference type="PANTHER" id="PTHR45934:SF20">
    <property type="entry name" value="MONOOXYGENASE 2-RELATED"/>
    <property type="match status" value="1"/>
</dbReference>
<feature type="domain" description="FAD-binding" evidence="4">
    <location>
        <begin position="125"/>
        <end position="304"/>
    </location>
</feature>
<keyword evidence="6" id="KW-1185">Reference proteome</keyword>
<dbReference type="PRINTS" id="PR00420">
    <property type="entry name" value="RNGMNOXGNASE"/>
</dbReference>
<dbReference type="Pfam" id="PF01494">
    <property type="entry name" value="FAD_binding_3"/>
    <property type="match status" value="3"/>
</dbReference>
<dbReference type="InterPro" id="IPR044560">
    <property type="entry name" value="MOase"/>
</dbReference>
<dbReference type="InterPro" id="IPR036188">
    <property type="entry name" value="FAD/NAD-bd_sf"/>
</dbReference>
<feature type="domain" description="FAD-binding" evidence="4">
    <location>
        <begin position="8"/>
        <end position="91"/>
    </location>
</feature>
<dbReference type="InterPro" id="IPR002938">
    <property type="entry name" value="FAD-bd"/>
</dbReference>
<protein>
    <recommendedName>
        <fullName evidence="4">FAD-binding domain-containing protein</fullName>
    </recommendedName>
</protein>
<evidence type="ECO:0000259" key="4">
    <source>
        <dbReference type="Pfam" id="PF01494"/>
    </source>
</evidence>
<comment type="similarity">
    <text evidence="3">Belongs to the 3-hydroxybenzoate 6-hydroxylase family.</text>
</comment>
<evidence type="ECO:0000313" key="5">
    <source>
        <dbReference type="EMBL" id="KAK3010689.1"/>
    </source>
</evidence>
<dbReference type="GO" id="GO:0071949">
    <property type="term" value="F:FAD binding"/>
    <property type="evidence" value="ECO:0007669"/>
    <property type="project" value="InterPro"/>
</dbReference>
<name>A0AA88VN54_9ASTE</name>
<evidence type="ECO:0000256" key="1">
    <source>
        <dbReference type="ARBA" id="ARBA00023002"/>
    </source>
</evidence>
<dbReference type="SUPFAM" id="SSF51905">
    <property type="entry name" value="FAD/NAD(P)-binding domain"/>
    <property type="match status" value="2"/>
</dbReference>